<gene>
    <name evidence="1" type="ORF">K3G42_016464</name>
</gene>
<proteinExistence type="predicted"/>
<name>A0ACB8ED21_9SAUR</name>
<comment type="caution">
    <text evidence="1">The sequence shown here is derived from an EMBL/GenBank/DDBJ whole genome shotgun (WGS) entry which is preliminary data.</text>
</comment>
<evidence type="ECO:0000313" key="2">
    <source>
        <dbReference type="Proteomes" id="UP000827872"/>
    </source>
</evidence>
<keyword evidence="2" id="KW-1185">Reference proteome</keyword>
<evidence type="ECO:0000313" key="1">
    <source>
        <dbReference type="EMBL" id="KAH7989947.1"/>
    </source>
</evidence>
<reference evidence="1" key="1">
    <citation type="submission" date="2021-08" db="EMBL/GenBank/DDBJ databases">
        <title>The first chromosome-level gecko genome reveals the dynamic sex chromosomes of Neotropical dwarf geckos (Sphaerodactylidae: Sphaerodactylus).</title>
        <authorList>
            <person name="Pinto B.J."/>
            <person name="Keating S.E."/>
            <person name="Gamble T."/>
        </authorList>
    </citation>
    <scope>NUCLEOTIDE SEQUENCE</scope>
    <source>
        <strain evidence="1">TG3544</strain>
    </source>
</reference>
<protein>
    <submittedName>
        <fullName evidence="1">Uncharacterized protein</fullName>
    </submittedName>
</protein>
<organism evidence="1 2">
    <name type="scientific">Sphaerodactylus townsendi</name>
    <dbReference type="NCBI Taxonomy" id="933632"/>
    <lineage>
        <taxon>Eukaryota</taxon>
        <taxon>Metazoa</taxon>
        <taxon>Chordata</taxon>
        <taxon>Craniata</taxon>
        <taxon>Vertebrata</taxon>
        <taxon>Euteleostomi</taxon>
        <taxon>Lepidosauria</taxon>
        <taxon>Squamata</taxon>
        <taxon>Bifurcata</taxon>
        <taxon>Gekkota</taxon>
        <taxon>Sphaerodactylidae</taxon>
        <taxon>Sphaerodactylus</taxon>
    </lineage>
</organism>
<sequence>MAEQEKEIMALKPSTAEEGVEGDDAEGELRVELSSLQGQLADLTLDRSPYHQGNRFEDPLVKEKAWGKLQRLGQGNCSVSEFTADFRRLASCLRGWPELVLVQLFKDAFFPKVLQWALIHGDPETLMEWIRWAGDAEMQIQQVEQLEHWLNRTQC</sequence>
<dbReference type="Proteomes" id="UP000827872">
    <property type="component" value="Linkage Group LG14"/>
</dbReference>
<dbReference type="EMBL" id="CM037627">
    <property type="protein sequence ID" value="KAH7989947.1"/>
    <property type="molecule type" value="Genomic_DNA"/>
</dbReference>
<accession>A0ACB8ED21</accession>